<organism evidence="2 3">
    <name type="scientific">Nocardia donostiensis</name>
    <dbReference type="NCBI Taxonomy" id="1538463"/>
    <lineage>
        <taxon>Bacteria</taxon>
        <taxon>Bacillati</taxon>
        <taxon>Actinomycetota</taxon>
        <taxon>Actinomycetes</taxon>
        <taxon>Mycobacteriales</taxon>
        <taxon>Nocardiaceae</taxon>
        <taxon>Nocardia</taxon>
    </lineage>
</organism>
<proteinExistence type="predicted"/>
<keyword evidence="1" id="KW-0812">Transmembrane</keyword>
<feature type="transmembrane region" description="Helical" evidence="1">
    <location>
        <begin position="43"/>
        <end position="65"/>
    </location>
</feature>
<dbReference type="AlphaFoldDB" id="A0A1V2TFM1"/>
<keyword evidence="3" id="KW-1185">Reference proteome</keyword>
<reference evidence="2 3" key="1">
    <citation type="journal article" date="2016" name="Antonie Van Leeuwenhoek">
        <title>Nocardia donostiensis sp. nov., isolated from human respiratory specimens.</title>
        <authorList>
            <person name="Ercibengoa M."/>
            <person name="Bell M."/>
            <person name="Marimon J.M."/>
            <person name="Humrighouse B."/>
            <person name="Klenk H.P."/>
            <person name="Potter G."/>
            <person name="Perez-Trallero E."/>
        </authorList>
    </citation>
    <scope>NUCLEOTIDE SEQUENCE [LARGE SCALE GENOMIC DNA]</scope>
    <source>
        <strain evidence="2 3">X1655</strain>
    </source>
</reference>
<keyword evidence="1" id="KW-0472">Membrane</keyword>
<evidence type="ECO:0000313" key="2">
    <source>
        <dbReference type="EMBL" id="ONM48322.1"/>
    </source>
</evidence>
<comment type="caution">
    <text evidence="2">The sequence shown here is derived from an EMBL/GenBank/DDBJ whole genome shotgun (WGS) entry which is preliminary data.</text>
</comment>
<evidence type="ECO:0000313" key="3">
    <source>
        <dbReference type="Proteomes" id="UP000188836"/>
    </source>
</evidence>
<gene>
    <name evidence="2" type="ORF">B0T46_13180</name>
</gene>
<dbReference type="EMBL" id="MUMY01000010">
    <property type="protein sequence ID" value="ONM48322.1"/>
    <property type="molecule type" value="Genomic_DNA"/>
</dbReference>
<dbReference type="Proteomes" id="UP000188836">
    <property type="component" value="Unassembled WGS sequence"/>
</dbReference>
<keyword evidence="1" id="KW-1133">Transmembrane helix</keyword>
<protein>
    <submittedName>
        <fullName evidence="2">Uncharacterized protein</fullName>
    </submittedName>
</protein>
<name>A0A1V2TFM1_9NOCA</name>
<dbReference type="STRING" id="1538463.B0T36_13160"/>
<accession>A0A1V2TFM1</accession>
<sequence length="125" mass="14342">MLSIFELEFELLVEVVLDALQILEGLAVCYRRVFGLDVDFFEFGLVVILPVFQLGFQVVFMVYYFSPALRGCDPFVVEDVAEVRCGLRVTGAECVEPPLHRELGVLDQRYKILTGASRYMQLYFM</sequence>
<evidence type="ECO:0000256" key="1">
    <source>
        <dbReference type="SAM" id="Phobius"/>
    </source>
</evidence>